<dbReference type="RefSeq" id="WP_203909029.1">
    <property type="nucleotide sequence ID" value="NZ_BONY01000017.1"/>
</dbReference>
<dbReference type="GO" id="GO:0016407">
    <property type="term" value="F:acetyltransferase activity"/>
    <property type="evidence" value="ECO:0007669"/>
    <property type="project" value="InterPro"/>
</dbReference>
<evidence type="ECO:0000256" key="1">
    <source>
        <dbReference type="ARBA" id="ARBA00006547"/>
    </source>
</evidence>
<dbReference type="AlphaFoldDB" id="A0A8J3VGH8"/>
<comment type="caution">
    <text evidence="3">The sequence shown here is derived from an EMBL/GenBank/DDBJ whole genome shotgun (WGS) entry which is preliminary data.</text>
</comment>
<keyword evidence="4" id="KW-1185">Reference proteome</keyword>
<dbReference type="PANTHER" id="PTHR11786:SF0">
    <property type="entry name" value="ARYLAMINE N-ACETYLTRANSFERASE 4-RELATED"/>
    <property type="match status" value="1"/>
</dbReference>
<dbReference type="Pfam" id="PF00797">
    <property type="entry name" value="Acetyltransf_2"/>
    <property type="match status" value="1"/>
</dbReference>
<sequence>MIQLTSALTGQYLHRLGVDRPPQPTIEALNLLHRRHVELVAYENLDIQLGLPTTVHPVESAIRIAGGRGGYCFHLNGAFSALLASLGYQVTIHRGQVKKSTRPATGVDFPNHLALTVNVDGRHWFIDVGLGDALHSPVPLEPSSFRQGPFMFKLLPTVNGWRFEHDVDGSFNVMDWENSAAEAEDFALSHKELSTASESTFVRNLVVMRRCACQIDTLVGRRLTQRGDRTVVNKRLNTQSDLATTLQEVFHLSPLNVSPDQLSALWQRTRPGGQP</sequence>
<comment type="similarity">
    <text evidence="1 2">Belongs to the arylamine N-acetyltransferase family.</text>
</comment>
<evidence type="ECO:0000313" key="3">
    <source>
        <dbReference type="EMBL" id="GIH05157.1"/>
    </source>
</evidence>
<dbReference type="PANTHER" id="PTHR11786">
    <property type="entry name" value="N-HYDROXYARYLAMINE O-ACETYLTRANSFERASE"/>
    <property type="match status" value="1"/>
</dbReference>
<proteinExistence type="inferred from homology"/>
<reference evidence="3" key="1">
    <citation type="submission" date="2021-01" db="EMBL/GenBank/DDBJ databases">
        <title>Whole genome shotgun sequence of Rhizocola hellebori NBRC 109834.</title>
        <authorList>
            <person name="Komaki H."/>
            <person name="Tamura T."/>
        </authorList>
    </citation>
    <scope>NUCLEOTIDE SEQUENCE</scope>
    <source>
        <strain evidence="3">NBRC 109834</strain>
    </source>
</reference>
<gene>
    <name evidence="3" type="primary">nat_1</name>
    <name evidence="3" type="ORF">Rhe02_32240</name>
</gene>
<name>A0A8J3VGH8_9ACTN</name>
<organism evidence="3 4">
    <name type="scientific">Rhizocola hellebori</name>
    <dbReference type="NCBI Taxonomy" id="1392758"/>
    <lineage>
        <taxon>Bacteria</taxon>
        <taxon>Bacillati</taxon>
        <taxon>Actinomycetota</taxon>
        <taxon>Actinomycetes</taxon>
        <taxon>Micromonosporales</taxon>
        <taxon>Micromonosporaceae</taxon>
        <taxon>Rhizocola</taxon>
    </lineage>
</organism>
<evidence type="ECO:0000313" key="4">
    <source>
        <dbReference type="Proteomes" id="UP000612899"/>
    </source>
</evidence>
<dbReference type="Gene3D" id="2.40.128.150">
    <property type="entry name" value="Cysteine proteinases"/>
    <property type="match status" value="1"/>
</dbReference>
<protein>
    <submittedName>
        <fullName evidence="3">Arylamine N-acetyltransferase</fullName>
    </submittedName>
</protein>
<accession>A0A8J3VGH8</accession>
<dbReference type="InterPro" id="IPR038765">
    <property type="entry name" value="Papain-like_cys_pep_sf"/>
</dbReference>
<dbReference type="Proteomes" id="UP000612899">
    <property type="component" value="Unassembled WGS sequence"/>
</dbReference>
<dbReference type="InterPro" id="IPR001447">
    <property type="entry name" value="Arylamine_N-AcTrfase"/>
</dbReference>
<dbReference type="EMBL" id="BONY01000017">
    <property type="protein sequence ID" value="GIH05157.1"/>
    <property type="molecule type" value="Genomic_DNA"/>
</dbReference>
<evidence type="ECO:0000256" key="2">
    <source>
        <dbReference type="RuleBase" id="RU003452"/>
    </source>
</evidence>
<dbReference type="PRINTS" id="PR01543">
    <property type="entry name" value="ANATRNSFRASE"/>
</dbReference>
<dbReference type="Gene3D" id="3.30.2140.10">
    <property type="entry name" value="Arylamine N-acetyltransferase"/>
    <property type="match status" value="1"/>
</dbReference>
<dbReference type="SUPFAM" id="SSF54001">
    <property type="entry name" value="Cysteine proteinases"/>
    <property type="match status" value="1"/>
</dbReference>